<dbReference type="SUPFAM" id="SSF50249">
    <property type="entry name" value="Nucleic acid-binding proteins"/>
    <property type="match status" value="2"/>
</dbReference>
<dbReference type="CDD" id="cd04480">
    <property type="entry name" value="RPA1_DBD_A_like"/>
    <property type="match status" value="1"/>
</dbReference>
<evidence type="ECO:0000256" key="2">
    <source>
        <dbReference type="ARBA" id="ARBA00022723"/>
    </source>
</evidence>
<reference evidence="8 9" key="1">
    <citation type="journal article" date="2021" name="BMC Genomics">
        <title>Datura genome reveals duplications of psychoactive alkaloid biosynthetic genes and high mutation rate following tissue culture.</title>
        <authorList>
            <person name="Rajewski A."/>
            <person name="Carter-House D."/>
            <person name="Stajich J."/>
            <person name="Litt A."/>
        </authorList>
    </citation>
    <scope>NUCLEOTIDE SEQUENCE [LARGE SCALE GENOMIC DNA]</scope>
    <source>
        <strain evidence="8">AR-01</strain>
    </source>
</reference>
<dbReference type="Proteomes" id="UP000823775">
    <property type="component" value="Unassembled WGS sequence"/>
</dbReference>
<accession>A0ABS8RNB7</accession>
<evidence type="ECO:0000256" key="5">
    <source>
        <dbReference type="ARBA" id="ARBA00023125"/>
    </source>
</evidence>
<dbReference type="EMBL" id="JACEIK010000045">
    <property type="protein sequence ID" value="MCD7447761.1"/>
    <property type="molecule type" value="Genomic_DNA"/>
</dbReference>
<comment type="similarity">
    <text evidence="1">Belongs to the replication factor A protein 1 family.</text>
</comment>
<keyword evidence="5" id="KW-0238">DNA-binding</keyword>
<evidence type="ECO:0000256" key="3">
    <source>
        <dbReference type="ARBA" id="ARBA00022771"/>
    </source>
</evidence>
<dbReference type="PANTHER" id="PTHR47165">
    <property type="entry name" value="OS03G0429900 PROTEIN"/>
    <property type="match status" value="1"/>
</dbReference>
<dbReference type="Gene3D" id="2.40.50.140">
    <property type="entry name" value="Nucleic acid-binding proteins"/>
    <property type="match status" value="2"/>
</dbReference>
<evidence type="ECO:0000256" key="1">
    <source>
        <dbReference type="ARBA" id="ARBA00005690"/>
    </source>
</evidence>
<keyword evidence="9" id="KW-1185">Reference proteome</keyword>
<feature type="domain" description="Replication factor A C-terminal" evidence="7">
    <location>
        <begin position="167"/>
        <end position="288"/>
    </location>
</feature>
<gene>
    <name evidence="8" type="ORF">HAX54_034746</name>
</gene>
<comment type="caution">
    <text evidence="8">The sequence shown here is derived from an EMBL/GenBank/DDBJ whole genome shotgun (WGS) entry which is preliminary data.</text>
</comment>
<dbReference type="CDD" id="cd04476">
    <property type="entry name" value="RPA1_DBD_C"/>
    <property type="match status" value="1"/>
</dbReference>
<keyword evidence="2" id="KW-0479">Metal-binding</keyword>
<protein>
    <submittedName>
        <fullName evidence="8">Uncharacterized protein</fullName>
    </submittedName>
</protein>
<evidence type="ECO:0000256" key="4">
    <source>
        <dbReference type="ARBA" id="ARBA00022833"/>
    </source>
</evidence>
<keyword evidence="4" id="KW-0862">Zinc</keyword>
<evidence type="ECO:0000313" key="9">
    <source>
        <dbReference type="Proteomes" id="UP000823775"/>
    </source>
</evidence>
<feature type="non-terminal residue" evidence="8">
    <location>
        <position position="1"/>
    </location>
</feature>
<sequence length="313" mass="36330">LPHLSELDTNREDWPARVRVCRMWEFVNFKRNRELISLDLILMDEKETLMHVVIWKNQVNKFRDKLSEGSMIIIPNFKVTDCTGEYRPVSREVTFATTAARKIYVNLKIGCITSLIQRFANTSVGVQTIVSNNANNISIEEEILQNRMIISELLDSDWSIDIQECTFTLWAQITEIDNYFDWHYISCNSFHKKIIPTKGVYTCHTYTRECEFPLVRYKIHVKVKDAHGQTTLVLFNVVAEKLLDTFAFKLVNRLSSVNSDVPLQIQSLCGKEFVFKLKLNNFNLKDELEIVILMSTTLKAKIQTGVPIFKLIP</sequence>
<evidence type="ECO:0000313" key="8">
    <source>
        <dbReference type="EMBL" id="MCD7447761.1"/>
    </source>
</evidence>
<dbReference type="InterPro" id="IPR047192">
    <property type="entry name" value="Euk_RPA1_DBD_C"/>
</dbReference>
<keyword evidence="3" id="KW-0863">Zinc-finger</keyword>
<name>A0ABS8RNB7_DATST</name>
<dbReference type="PANTHER" id="PTHR47165:SF4">
    <property type="entry name" value="OS03G0429900 PROTEIN"/>
    <property type="match status" value="1"/>
</dbReference>
<dbReference type="Pfam" id="PF08646">
    <property type="entry name" value="Rep_fac-A_C"/>
    <property type="match status" value="1"/>
</dbReference>
<organism evidence="8 9">
    <name type="scientific">Datura stramonium</name>
    <name type="common">Jimsonweed</name>
    <name type="synonym">Common thornapple</name>
    <dbReference type="NCBI Taxonomy" id="4076"/>
    <lineage>
        <taxon>Eukaryota</taxon>
        <taxon>Viridiplantae</taxon>
        <taxon>Streptophyta</taxon>
        <taxon>Embryophyta</taxon>
        <taxon>Tracheophyta</taxon>
        <taxon>Spermatophyta</taxon>
        <taxon>Magnoliopsida</taxon>
        <taxon>eudicotyledons</taxon>
        <taxon>Gunneridae</taxon>
        <taxon>Pentapetalae</taxon>
        <taxon>asterids</taxon>
        <taxon>lamiids</taxon>
        <taxon>Solanales</taxon>
        <taxon>Solanaceae</taxon>
        <taxon>Solanoideae</taxon>
        <taxon>Datureae</taxon>
        <taxon>Datura</taxon>
    </lineage>
</organism>
<evidence type="ECO:0000259" key="7">
    <source>
        <dbReference type="Pfam" id="PF08646"/>
    </source>
</evidence>
<evidence type="ECO:0000259" key="6">
    <source>
        <dbReference type="Pfam" id="PF02721"/>
    </source>
</evidence>
<dbReference type="InterPro" id="IPR013955">
    <property type="entry name" value="Rep_factor-A_C"/>
</dbReference>
<dbReference type="Pfam" id="PF02721">
    <property type="entry name" value="DUF223"/>
    <property type="match status" value="1"/>
</dbReference>
<feature type="domain" description="Replication protein A 70 kDa DNA-binding subunit B/D first OB fold" evidence="6">
    <location>
        <begin position="3"/>
        <end position="92"/>
    </location>
</feature>
<dbReference type="InterPro" id="IPR003871">
    <property type="entry name" value="RFA1B/D_OB_1st"/>
</dbReference>
<proteinExistence type="inferred from homology"/>
<dbReference type="InterPro" id="IPR012340">
    <property type="entry name" value="NA-bd_OB-fold"/>
</dbReference>